<dbReference type="EMBL" id="JAAXPN010000007">
    <property type="protein sequence ID" value="NKZ24538.1"/>
    <property type="molecule type" value="Genomic_DNA"/>
</dbReference>
<dbReference type="RefSeq" id="WP_168722331.1">
    <property type="nucleotide sequence ID" value="NZ_JAAXPN010000007.1"/>
</dbReference>
<proteinExistence type="predicted"/>
<name>A0A7X6N2K2_9LACO</name>
<dbReference type="InterPro" id="IPR021351">
    <property type="entry name" value="DUF2969"/>
</dbReference>
<keyword evidence="2" id="KW-1185">Reference proteome</keyword>
<gene>
    <name evidence="1" type="ORF">HF964_06990</name>
</gene>
<sequence length="69" mass="7647">MGKKDRTVPVTIEEQKNGALNVMIGKRKVGQIITKEDMVVAKFEDGGQLEGKSFDEVLGRVIAEYNLHS</sequence>
<organism evidence="1 2">
    <name type="scientific">Periweissella fabalis</name>
    <dbReference type="NCBI Taxonomy" id="1070421"/>
    <lineage>
        <taxon>Bacteria</taxon>
        <taxon>Bacillati</taxon>
        <taxon>Bacillota</taxon>
        <taxon>Bacilli</taxon>
        <taxon>Lactobacillales</taxon>
        <taxon>Lactobacillaceae</taxon>
        <taxon>Periweissella</taxon>
    </lineage>
</organism>
<reference evidence="1 2" key="1">
    <citation type="submission" date="2020-04" db="EMBL/GenBank/DDBJ databases">
        <title>MicrobeNet Type strains.</title>
        <authorList>
            <person name="Nicholson A.C."/>
        </authorList>
    </citation>
    <scope>NUCLEOTIDE SEQUENCE [LARGE SCALE GENOMIC DNA]</scope>
    <source>
        <strain evidence="1 2">CCUG 61472</strain>
    </source>
</reference>
<protein>
    <submittedName>
        <fullName evidence="1">DUF2969 domain-containing protein</fullName>
    </submittedName>
</protein>
<dbReference type="Pfam" id="PF11184">
    <property type="entry name" value="DUF2969"/>
    <property type="match status" value="1"/>
</dbReference>
<dbReference type="AlphaFoldDB" id="A0A7X6N2K2"/>
<evidence type="ECO:0000313" key="2">
    <source>
        <dbReference type="Proteomes" id="UP000549765"/>
    </source>
</evidence>
<comment type="caution">
    <text evidence="1">The sequence shown here is derived from an EMBL/GenBank/DDBJ whole genome shotgun (WGS) entry which is preliminary data.</text>
</comment>
<evidence type="ECO:0000313" key="1">
    <source>
        <dbReference type="EMBL" id="NKZ24538.1"/>
    </source>
</evidence>
<dbReference type="Proteomes" id="UP000549765">
    <property type="component" value="Unassembled WGS sequence"/>
</dbReference>
<accession>A0A7X6N2K2</accession>